<organism evidence="7 8">
    <name type="scientific">Microbaculum marinum</name>
    <dbReference type="NCBI Taxonomy" id="1764581"/>
    <lineage>
        <taxon>Bacteria</taxon>
        <taxon>Pseudomonadati</taxon>
        <taxon>Pseudomonadota</taxon>
        <taxon>Alphaproteobacteria</taxon>
        <taxon>Hyphomicrobiales</taxon>
        <taxon>Tepidamorphaceae</taxon>
        <taxon>Microbaculum</taxon>
    </lineage>
</organism>
<dbReference type="PANTHER" id="PTHR11709">
    <property type="entry name" value="MULTI-COPPER OXIDASE"/>
    <property type="match status" value="1"/>
</dbReference>
<dbReference type="Pfam" id="PF00394">
    <property type="entry name" value="Cu-oxidase"/>
    <property type="match status" value="1"/>
</dbReference>
<name>A0AAW9RSQ7_9HYPH</name>
<dbReference type="InterPro" id="IPR045087">
    <property type="entry name" value="Cu-oxidase_fam"/>
</dbReference>
<dbReference type="GO" id="GO:0005507">
    <property type="term" value="F:copper ion binding"/>
    <property type="evidence" value="ECO:0007669"/>
    <property type="project" value="InterPro"/>
</dbReference>
<evidence type="ECO:0000256" key="3">
    <source>
        <dbReference type="SAM" id="SignalP"/>
    </source>
</evidence>
<dbReference type="PROSITE" id="PS00080">
    <property type="entry name" value="MULTICOPPER_OXIDASE2"/>
    <property type="match status" value="1"/>
</dbReference>
<dbReference type="Pfam" id="PF07731">
    <property type="entry name" value="Cu-oxidase_2"/>
    <property type="match status" value="1"/>
</dbReference>
<feature type="chain" id="PRO_5043768432" evidence="3">
    <location>
        <begin position="28"/>
        <end position="466"/>
    </location>
</feature>
<dbReference type="InterPro" id="IPR011706">
    <property type="entry name" value="Cu-oxidase_C"/>
</dbReference>
<dbReference type="InterPro" id="IPR002355">
    <property type="entry name" value="Cu_oxidase_Cu_BS"/>
</dbReference>
<dbReference type="PROSITE" id="PS00079">
    <property type="entry name" value="MULTICOPPER_OXIDASE1"/>
    <property type="match status" value="1"/>
</dbReference>
<dbReference type="InterPro" id="IPR001117">
    <property type="entry name" value="Cu-oxidase_2nd"/>
</dbReference>
<dbReference type="InterPro" id="IPR006311">
    <property type="entry name" value="TAT_signal"/>
</dbReference>
<dbReference type="Pfam" id="PF07732">
    <property type="entry name" value="Cu-oxidase_3"/>
    <property type="match status" value="1"/>
</dbReference>
<evidence type="ECO:0000259" key="5">
    <source>
        <dbReference type="Pfam" id="PF07731"/>
    </source>
</evidence>
<evidence type="ECO:0000256" key="2">
    <source>
        <dbReference type="ARBA" id="ARBA00023002"/>
    </source>
</evidence>
<keyword evidence="2" id="KW-0560">Oxidoreductase</keyword>
<feature type="signal peptide" evidence="3">
    <location>
        <begin position="1"/>
        <end position="27"/>
    </location>
</feature>
<dbReference type="CDD" id="cd13896">
    <property type="entry name" value="CuRO_3_CopA"/>
    <property type="match status" value="1"/>
</dbReference>
<dbReference type="InterPro" id="IPR033138">
    <property type="entry name" value="Cu_oxidase_CS"/>
</dbReference>
<accession>A0AAW9RSQ7</accession>
<feature type="domain" description="Plastocyanin-like" evidence="4">
    <location>
        <begin position="195"/>
        <end position="283"/>
    </location>
</feature>
<feature type="domain" description="Plastocyanin-like" evidence="6">
    <location>
        <begin position="63"/>
        <end position="148"/>
    </location>
</feature>
<dbReference type="RefSeq" id="WP_340330155.1">
    <property type="nucleotide sequence ID" value="NZ_JAZHOF010000005.1"/>
</dbReference>
<dbReference type="SUPFAM" id="SSF49503">
    <property type="entry name" value="Cupredoxins"/>
    <property type="match status" value="3"/>
</dbReference>
<feature type="domain" description="Plastocyanin-like" evidence="5">
    <location>
        <begin position="349"/>
        <end position="461"/>
    </location>
</feature>
<dbReference type="AlphaFoldDB" id="A0AAW9RSQ7"/>
<dbReference type="GO" id="GO:0016491">
    <property type="term" value="F:oxidoreductase activity"/>
    <property type="evidence" value="ECO:0007669"/>
    <property type="project" value="UniProtKB-KW"/>
</dbReference>
<keyword evidence="1" id="KW-0479">Metal-binding</keyword>
<protein>
    <submittedName>
        <fullName evidence="7">Multicopper oxidase family protein</fullName>
    </submittedName>
</protein>
<dbReference type="CDD" id="cd13865">
    <property type="entry name" value="CuRO_1_LCC_like_3"/>
    <property type="match status" value="1"/>
</dbReference>
<gene>
    <name evidence="7" type="ORF">V3328_13270</name>
</gene>
<evidence type="ECO:0000313" key="7">
    <source>
        <dbReference type="EMBL" id="MEJ8572454.1"/>
    </source>
</evidence>
<dbReference type="PROSITE" id="PS51318">
    <property type="entry name" value="TAT"/>
    <property type="match status" value="1"/>
</dbReference>
<dbReference type="EMBL" id="JAZHOF010000005">
    <property type="protein sequence ID" value="MEJ8572454.1"/>
    <property type="molecule type" value="Genomic_DNA"/>
</dbReference>
<dbReference type="Gene3D" id="2.60.40.420">
    <property type="entry name" value="Cupredoxins - blue copper proteins"/>
    <property type="match status" value="3"/>
</dbReference>
<keyword evidence="8" id="KW-1185">Reference proteome</keyword>
<sequence>MQISRRMLLAGGAGLTAGALMARPGMAAGPAATPLKIDSRQIEVYGKPATRYRVVQPSGTMGLTLDEGDAFYVRLSNGIAQPSGLHWHGMTEPWRQDGVPYLSGPPIQPGGSADYLFAAIPPGTRWMHSHFGLQEQNLLGAPLIIRERAAIDSGAQEVVLFLEDFAWEPPEEIYANLRKISPEQVAELAGTAPKAMEPDLDDVTYPAFLANERTLEDPEVIDVEAGAEVRLRIINASASTNYWIDLGALQGTLVTVDGNPIEPLAVQRVPLAVAQRADVVVRVPAGAAAPVLALAEGRDMQAGIILRAPGASVAKVPVRTQAATPRVTLEQEKTLRASAPLPRRAPDRTVPVKLTGQMLGYNWQMPVHELVGLPAQATKDERVEIVFENTTMMSHPMHLHGHVFQVVEIDGEPVSGAIRDTVLVTPKSRVRIAFEADNPGIWAFHCHNLYHLASGMFTTLTYRGFG</sequence>
<proteinExistence type="predicted"/>
<comment type="caution">
    <text evidence="7">The sequence shown here is derived from an EMBL/GenBank/DDBJ whole genome shotgun (WGS) entry which is preliminary data.</text>
</comment>
<evidence type="ECO:0000259" key="4">
    <source>
        <dbReference type="Pfam" id="PF00394"/>
    </source>
</evidence>
<dbReference type="Proteomes" id="UP001378188">
    <property type="component" value="Unassembled WGS sequence"/>
</dbReference>
<evidence type="ECO:0000313" key="8">
    <source>
        <dbReference type="Proteomes" id="UP001378188"/>
    </source>
</evidence>
<dbReference type="InterPro" id="IPR008972">
    <property type="entry name" value="Cupredoxin"/>
</dbReference>
<evidence type="ECO:0000256" key="1">
    <source>
        <dbReference type="ARBA" id="ARBA00022723"/>
    </source>
</evidence>
<reference evidence="7 8" key="1">
    <citation type="submission" date="2024-02" db="EMBL/GenBank/DDBJ databases">
        <title>Genome analysis and characterization of Microbaculum marinisediminis sp. nov., isolated from marine sediment.</title>
        <authorList>
            <person name="Du Z.-J."/>
            <person name="Ye Y.-Q."/>
            <person name="Zhang Z.-R."/>
            <person name="Yuan S.-M."/>
            <person name="Zhang X.-Y."/>
        </authorList>
    </citation>
    <scope>NUCLEOTIDE SEQUENCE [LARGE SCALE GENOMIC DNA]</scope>
    <source>
        <strain evidence="7 8">SDUM1044001</strain>
    </source>
</reference>
<keyword evidence="3" id="KW-0732">Signal</keyword>
<evidence type="ECO:0000259" key="6">
    <source>
        <dbReference type="Pfam" id="PF07732"/>
    </source>
</evidence>
<dbReference type="InterPro" id="IPR011707">
    <property type="entry name" value="Cu-oxidase-like_N"/>
</dbReference>
<dbReference type="InterPro" id="IPR034279">
    <property type="entry name" value="CuRO_3_CopA"/>
</dbReference>